<dbReference type="RefSeq" id="WP_129331773.1">
    <property type="nucleotide sequence ID" value="NZ_SDVB01000196.1"/>
</dbReference>
<evidence type="ECO:0008006" key="4">
    <source>
        <dbReference type="Google" id="ProtNLM"/>
    </source>
</evidence>
<feature type="compositionally biased region" description="Basic and acidic residues" evidence="1">
    <location>
        <begin position="8"/>
        <end position="20"/>
    </location>
</feature>
<protein>
    <recommendedName>
        <fullName evidence="4">ATP-grasp domain-containing protein</fullName>
    </recommendedName>
</protein>
<gene>
    <name evidence="2" type="ORF">EUU22_09380</name>
</gene>
<dbReference type="Proteomes" id="UP000291088">
    <property type="component" value="Unassembled WGS sequence"/>
</dbReference>
<evidence type="ECO:0000313" key="2">
    <source>
        <dbReference type="EMBL" id="RYC15240.1"/>
    </source>
</evidence>
<dbReference type="EMBL" id="SDVB01000196">
    <property type="protein sequence ID" value="RYC15240.1"/>
    <property type="molecule type" value="Genomic_DNA"/>
</dbReference>
<organism evidence="2 3">
    <name type="scientific">Ciceribacter ferrooxidans</name>
    <dbReference type="NCBI Taxonomy" id="2509717"/>
    <lineage>
        <taxon>Bacteria</taxon>
        <taxon>Pseudomonadati</taxon>
        <taxon>Pseudomonadota</taxon>
        <taxon>Alphaproteobacteria</taxon>
        <taxon>Hyphomicrobiales</taxon>
        <taxon>Rhizobiaceae</taxon>
        <taxon>Ciceribacter</taxon>
    </lineage>
</organism>
<evidence type="ECO:0000313" key="3">
    <source>
        <dbReference type="Proteomes" id="UP000291088"/>
    </source>
</evidence>
<comment type="caution">
    <text evidence="2">The sequence shown here is derived from an EMBL/GenBank/DDBJ whole genome shotgun (WGS) entry which is preliminary data.</text>
</comment>
<evidence type="ECO:0000256" key="1">
    <source>
        <dbReference type="SAM" id="MobiDB-lite"/>
    </source>
</evidence>
<dbReference type="SUPFAM" id="SSF56059">
    <property type="entry name" value="Glutathione synthetase ATP-binding domain-like"/>
    <property type="match status" value="1"/>
</dbReference>
<proteinExistence type="predicted"/>
<dbReference type="OrthoDB" id="9794735at2"/>
<accession>A0A4Q2TE23</accession>
<name>A0A4Q2TE23_9HYPH</name>
<reference evidence="2 3" key="1">
    <citation type="submission" date="2019-01" db="EMBL/GenBank/DDBJ databases">
        <authorList>
            <person name="Deng T."/>
        </authorList>
    </citation>
    <scope>NUCLEOTIDE SEQUENCE [LARGE SCALE GENOMIC DNA]</scope>
    <source>
        <strain evidence="2 3">F8825</strain>
    </source>
</reference>
<sequence length="297" mass="31929">MTVLFRDGWTDRMGRARQSEDAPPEDFGAQATGAPFVISVSGDPTAAGFHKRVTDEGLPLRWVTIEAVAEGRLPLAVLAEWMAAAPGVYIRDGWSADAGDVALRAVLAALCDAHPNVIRAGERSTNWCKPFHVAALAAVPRRVAQLPPTLMTTRHALAGRVVKNCSSAPSFVLDGDTLSGVAEPVLSQARLRGREFRVHVLDGVCFTVEVVTTALDYRKEGGAEMRPAVIDAALAADLCDLTEAEGLRFSGIDLILTGEGPFVIEVNPMPGYHGYDLALWGEESITTRLYNRLSRVP</sequence>
<dbReference type="Gene3D" id="3.30.470.20">
    <property type="entry name" value="ATP-grasp fold, B domain"/>
    <property type="match status" value="1"/>
</dbReference>
<keyword evidence="3" id="KW-1185">Reference proteome</keyword>
<feature type="region of interest" description="Disordered" evidence="1">
    <location>
        <begin position="1"/>
        <end position="28"/>
    </location>
</feature>
<dbReference type="AlphaFoldDB" id="A0A4Q2TE23"/>